<evidence type="ECO:0000256" key="10">
    <source>
        <dbReference type="HAMAP-Rule" id="MF_00121"/>
    </source>
</evidence>
<dbReference type="FunFam" id="1.10.10.410:FF:000001">
    <property type="entry name" value="Aspartyl/glutamyl-tRNA(Asn/Gln) amidotransferase subunit B"/>
    <property type="match status" value="1"/>
</dbReference>
<dbReference type="PANTHER" id="PTHR11659:SF0">
    <property type="entry name" value="GLUTAMYL-TRNA(GLN) AMIDOTRANSFERASE SUBUNIT B, MITOCHONDRIAL"/>
    <property type="match status" value="1"/>
</dbReference>
<dbReference type="InterPro" id="IPR014746">
    <property type="entry name" value="Gln_synth/guanido_kin_cat_dom"/>
</dbReference>
<dbReference type="InterPro" id="IPR004413">
    <property type="entry name" value="GatB"/>
</dbReference>
<dbReference type="Gene3D" id="1.10.10.410">
    <property type="match status" value="1"/>
</dbReference>
<dbReference type="GO" id="GO:0070681">
    <property type="term" value="P:glutaminyl-tRNAGln biosynthesis via transamidation"/>
    <property type="evidence" value="ECO:0007669"/>
    <property type="project" value="TreeGrafter"/>
</dbReference>
<dbReference type="NCBIfam" id="NF004012">
    <property type="entry name" value="PRK05477.1-2"/>
    <property type="match status" value="1"/>
</dbReference>
<dbReference type="NCBIfam" id="TIGR00133">
    <property type="entry name" value="gatB"/>
    <property type="match status" value="1"/>
</dbReference>
<evidence type="ECO:0000256" key="3">
    <source>
        <dbReference type="ARBA" id="ARBA00022598"/>
    </source>
</evidence>
<comment type="subunit">
    <text evidence="2 10">Heterotrimer of A, B and C subunits.</text>
</comment>
<keyword evidence="3 10" id="KW-0436">Ligase</keyword>
<evidence type="ECO:0000256" key="6">
    <source>
        <dbReference type="ARBA" id="ARBA00022917"/>
    </source>
</evidence>
<dbReference type="GO" id="GO:0006412">
    <property type="term" value="P:translation"/>
    <property type="evidence" value="ECO:0007669"/>
    <property type="project" value="UniProtKB-UniRule"/>
</dbReference>
<evidence type="ECO:0000256" key="2">
    <source>
        <dbReference type="ARBA" id="ARBA00011123"/>
    </source>
</evidence>
<evidence type="ECO:0000256" key="5">
    <source>
        <dbReference type="ARBA" id="ARBA00022840"/>
    </source>
</evidence>
<keyword evidence="6 10" id="KW-0648">Protein biosynthesis</keyword>
<dbReference type="SMART" id="SM00845">
    <property type="entry name" value="GatB_Yqey"/>
    <property type="match status" value="1"/>
</dbReference>
<name>A0A8S0WQ50_9FIRM</name>
<dbReference type="NCBIfam" id="NF004014">
    <property type="entry name" value="PRK05477.1-4"/>
    <property type="match status" value="1"/>
</dbReference>
<dbReference type="EMBL" id="CDGJ01000081">
    <property type="protein sequence ID" value="CEJ08371.1"/>
    <property type="molecule type" value="Genomic_DNA"/>
</dbReference>
<dbReference type="AlphaFoldDB" id="A0A8S0WQ50"/>
<reference evidence="13" key="1">
    <citation type="submission" date="2014-11" db="EMBL/GenBank/DDBJ databases">
        <authorList>
            <person name="Hornung B.V."/>
        </authorList>
    </citation>
    <scope>NUCLEOTIDE SEQUENCE</scope>
    <source>
        <strain evidence="13">INE</strain>
    </source>
</reference>
<evidence type="ECO:0000256" key="1">
    <source>
        <dbReference type="ARBA" id="ARBA00005306"/>
    </source>
</evidence>
<dbReference type="RefSeq" id="WP_240985769.1">
    <property type="nucleotide sequence ID" value="NZ_CDGJ01000081.1"/>
</dbReference>
<evidence type="ECO:0000256" key="9">
    <source>
        <dbReference type="ARBA" id="ARBA00047913"/>
    </source>
</evidence>
<organism evidence="12">
    <name type="scientific">Acididesulfobacillus acetoxydans</name>
    <dbReference type="NCBI Taxonomy" id="1561005"/>
    <lineage>
        <taxon>Bacteria</taxon>
        <taxon>Bacillati</taxon>
        <taxon>Bacillota</taxon>
        <taxon>Clostridia</taxon>
        <taxon>Eubacteriales</taxon>
        <taxon>Peptococcaceae</taxon>
        <taxon>Acididesulfobacillus</taxon>
    </lineage>
</organism>
<dbReference type="InterPro" id="IPR018027">
    <property type="entry name" value="Asn/Gln_amidotransferase"/>
</dbReference>
<dbReference type="PROSITE" id="PS01234">
    <property type="entry name" value="GATB"/>
    <property type="match status" value="1"/>
</dbReference>
<evidence type="ECO:0000256" key="4">
    <source>
        <dbReference type="ARBA" id="ARBA00022741"/>
    </source>
</evidence>
<comment type="function">
    <text evidence="7 10">Allows the formation of correctly charged Asn-tRNA(Asn) or Gln-tRNA(Gln) through the transamidation of misacylated Asp-tRNA(Asn) or Glu-tRNA(Gln) in organisms which lack either or both of asparaginyl-tRNA or glutaminyl-tRNA synthetases. The reaction takes place in the presence of glutamine and ATP through an activated phospho-Asp-tRNA(Asn) or phospho-Glu-tRNA(Gln).</text>
</comment>
<keyword evidence="5 10" id="KW-0067">ATP-binding</keyword>
<dbReference type="PANTHER" id="PTHR11659">
    <property type="entry name" value="GLUTAMYL-TRNA GLN AMIDOTRANSFERASE SUBUNIT B MITOCHONDRIAL AND PROKARYOTIC PET112-RELATED"/>
    <property type="match status" value="1"/>
</dbReference>
<dbReference type="InterPro" id="IPR023168">
    <property type="entry name" value="GatB_Yqey_C_2"/>
</dbReference>
<dbReference type="Pfam" id="PF02934">
    <property type="entry name" value="GatB_N"/>
    <property type="match status" value="1"/>
</dbReference>
<evidence type="ECO:0000256" key="7">
    <source>
        <dbReference type="ARBA" id="ARBA00024799"/>
    </source>
</evidence>
<comment type="catalytic activity">
    <reaction evidence="9 10">
        <text>L-glutamyl-tRNA(Gln) + L-glutamine + ATP + H2O = L-glutaminyl-tRNA(Gln) + L-glutamate + ADP + phosphate + H(+)</text>
        <dbReference type="Rhea" id="RHEA:17521"/>
        <dbReference type="Rhea" id="RHEA-COMP:9681"/>
        <dbReference type="Rhea" id="RHEA-COMP:9684"/>
        <dbReference type="ChEBI" id="CHEBI:15377"/>
        <dbReference type="ChEBI" id="CHEBI:15378"/>
        <dbReference type="ChEBI" id="CHEBI:29985"/>
        <dbReference type="ChEBI" id="CHEBI:30616"/>
        <dbReference type="ChEBI" id="CHEBI:43474"/>
        <dbReference type="ChEBI" id="CHEBI:58359"/>
        <dbReference type="ChEBI" id="CHEBI:78520"/>
        <dbReference type="ChEBI" id="CHEBI:78521"/>
        <dbReference type="ChEBI" id="CHEBI:456216"/>
    </reaction>
</comment>
<dbReference type="SUPFAM" id="SSF89095">
    <property type="entry name" value="GatB/YqeY motif"/>
    <property type="match status" value="1"/>
</dbReference>
<dbReference type="Proteomes" id="UP001071230">
    <property type="component" value="Unassembled WGS sequence"/>
</dbReference>
<comment type="catalytic activity">
    <reaction evidence="8 10">
        <text>L-aspartyl-tRNA(Asn) + L-glutamine + ATP + H2O = L-asparaginyl-tRNA(Asn) + L-glutamate + ADP + phosphate + 2 H(+)</text>
        <dbReference type="Rhea" id="RHEA:14513"/>
        <dbReference type="Rhea" id="RHEA-COMP:9674"/>
        <dbReference type="Rhea" id="RHEA-COMP:9677"/>
        <dbReference type="ChEBI" id="CHEBI:15377"/>
        <dbReference type="ChEBI" id="CHEBI:15378"/>
        <dbReference type="ChEBI" id="CHEBI:29985"/>
        <dbReference type="ChEBI" id="CHEBI:30616"/>
        <dbReference type="ChEBI" id="CHEBI:43474"/>
        <dbReference type="ChEBI" id="CHEBI:58359"/>
        <dbReference type="ChEBI" id="CHEBI:78515"/>
        <dbReference type="ChEBI" id="CHEBI:78516"/>
        <dbReference type="ChEBI" id="CHEBI:456216"/>
    </reaction>
</comment>
<dbReference type="InterPro" id="IPR017958">
    <property type="entry name" value="Gln-tRNA_amidoTrfase_suB_CS"/>
</dbReference>
<dbReference type="KEGG" id="aacx:DEACI_3068"/>
<dbReference type="InterPro" id="IPR006075">
    <property type="entry name" value="Asn/Gln-tRNA_Trfase_suB/E_cat"/>
</dbReference>
<evidence type="ECO:0000313" key="12">
    <source>
        <dbReference type="EMBL" id="CAA7602394.1"/>
    </source>
</evidence>
<sequence>MAWQDRYEMVCGVETHVELATKTKIFCGCSTEFGGEQNTHVCPVCLGMPGVLPVLNREVVNLAIKAGLALNCEIAEFSKFDRKNYYYPDLPKNYQTSQYDLPICTKGWVTIETEERVKKIGITRAHMEEDAGKLVHSGETIMSSDESYVDYNRTGVPLLEIVSEPDMRSVPEVLAYLEQLVQILQYTEVSDCRMEQGSVRFDINVSLRRLGADGFGIRTETKNLNSFSSVRRCLEYETERQAQVLNGGGQVIQETRTWDEGKGITLALRTKEEAHDYRYFPEPDLVPLVIGRDWVERIRTTLPELPAERRLRYLELGLSEYDAGVLVAAKPLADFFDRALIRFDQAKVLVNWVTGDFLRLLNANQQSAAESRLSPEQFAELMGLIDQGVISGKIGKNVLEEMYLTGKDPSLIVKEKNLAQISDEGTLLRIVDEVLAAHPQSVEDFRAGKEKAIGFLVGRVMKATKGQGNPGLVNRLLREKMT</sequence>
<dbReference type="InterPro" id="IPR003789">
    <property type="entry name" value="Asn/Gln_tRNA_amidoTrase-B-like"/>
</dbReference>
<keyword evidence="14" id="KW-1185">Reference proteome</keyword>
<dbReference type="GO" id="GO:0050567">
    <property type="term" value="F:glutaminyl-tRNA synthase (glutamine-hydrolyzing) activity"/>
    <property type="evidence" value="ECO:0007669"/>
    <property type="project" value="UniProtKB-UniRule"/>
</dbReference>
<gene>
    <name evidence="10" type="primary">gatB</name>
    <name evidence="13" type="ORF">DEACI_2847</name>
    <name evidence="12" type="ORF">DEACI_3068</name>
</gene>
<comment type="similarity">
    <text evidence="1 10">Belongs to the GatB/GatE family. GatB subfamily.</text>
</comment>
<dbReference type="Pfam" id="PF02637">
    <property type="entry name" value="GatB_Yqey"/>
    <property type="match status" value="1"/>
</dbReference>
<dbReference type="SUPFAM" id="SSF55931">
    <property type="entry name" value="Glutamine synthetase/guanido kinase"/>
    <property type="match status" value="1"/>
</dbReference>
<evidence type="ECO:0000313" key="14">
    <source>
        <dbReference type="Proteomes" id="UP001071230"/>
    </source>
</evidence>
<accession>A0A8S0WQ50</accession>
<dbReference type="Proteomes" id="UP000836597">
    <property type="component" value="Chromosome"/>
</dbReference>
<feature type="domain" description="Asn/Gln amidotransferase" evidence="11">
    <location>
        <begin position="334"/>
        <end position="481"/>
    </location>
</feature>
<evidence type="ECO:0000313" key="13">
    <source>
        <dbReference type="EMBL" id="CEJ08371.1"/>
    </source>
</evidence>
<evidence type="ECO:0000256" key="8">
    <source>
        <dbReference type="ARBA" id="ARBA00047380"/>
    </source>
</evidence>
<keyword evidence="4 10" id="KW-0547">Nucleotide-binding</keyword>
<protein>
    <recommendedName>
        <fullName evidence="10">Aspartyl/glutamyl-tRNA(Asn/Gln) amidotransferase subunit B</fullName>
        <shortName evidence="10">Asp/Glu-ADT subunit B</shortName>
        <ecNumber evidence="10">6.3.5.-</ecNumber>
    </recommendedName>
</protein>
<reference evidence="12" key="2">
    <citation type="submission" date="2020-01" db="EMBL/GenBank/DDBJ databases">
        <authorList>
            <person name="Hornung B."/>
        </authorList>
    </citation>
    <scope>NUCLEOTIDE SEQUENCE</scope>
    <source>
        <strain evidence="12">PacBioINE</strain>
    </source>
</reference>
<dbReference type="GO" id="GO:0005524">
    <property type="term" value="F:ATP binding"/>
    <property type="evidence" value="ECO:0007669"/>
    <property type="project" value="UniProtKB-KW"/>
</dbReference>
<dbReference type="EC" id="6.3.5.-" evidence="10"/>
<dbReference type="InterPro" id="IPR017959">
    <property type="entry name" value="Asn/Gln-tRNA_amidoTrfase_suB/E"/>
</dbReference>
<evidence type="ECO:0000259" key="11">
    <source>
        <dbReference type="SMART" id="SM00845"/>
    </source>
</evidence>
<dbReference type="HAMAP" id="MF_00121">
    <property type="entry name" value="GatB"/>
    <property type="match status" value="1"/>
</dbReference>
<proteinExistence type="inferred from homology"/>
<dbReference type="EMBL" id="LR746496">
    <property type="protein sequence ID" value="CAA7602394.1"/>
    <property type="molecule type" value="Genomic_DNA"/>
</dbReference>